<evidence type="ECO:0000256" key="1">
    <source>
        <dbReference type="ARBA" id="ARBA00022801"/>
    </source>
</evidence>
<dbReference type="InterPro" id="IPR003010">
    <property type="entry name" value="C-N_Hydrolase"/>
</dbReference>
<name>A0A2W6MXM7_9HELI</name>
<dbReference type="AlphaFoldDB" id="A0A2W6MXM7"/>
<dbReference type="InterPro" id="IPR050345">
    <property type="entry name" value="Aliph_Amidase/BUP"/>
</dbReference>
<dbReference type="Proteomes" id="UP000249746">
    <property type="component" value="Unassembled WGS sequence"/>
</dbReference>
<evidence type="ECO:0000313" key="3">
    <source>
        <dbReference type="EMBL" id="PZT49137.1"/>
    </source>
</evidence>
<dbReference type="PROSITE" id="PS50263">
    <property type="entry name" value="CN_HYDROLASE"/>
    <property type="match status" value="1"/>
</dbReference>
<feature type="domain" description="CN hydrolase" evidence="2">
    <location>
        <begin position="1"/>
        <end position="245"/>
    </location>
</feature>
<dbReference type="RefSeq" id="WP_111228887.1">
    <property type="nucleotide sequence ID" value="NZ_NBIU01000001.1"/>
</dbReference>
<dbReference type="PANTHER" id="PTHR43674">
    <property type="entry name" value="NITRILASE C965.09-RELATED"/>
    <property type="match status" value="1"/>
</dbReference>
<dbReference type="InterPro" id="IPR036526">
    <property type="entry name" value="C-N_Hydrolase_sf"/>
</dbReference>
<sequence length="258" mass="30031">MKVGALQLGENKTQSELNAYLKAAYDQKVKVVVLGEYLLGDFFKNIENKDKKKFLNEIKSQHTMLLELSCKFPMTLVAPMIEGVGNKIYKSMAIINKGKALFYRSQRLMPYEHWNEAGFFDNTLPKNIKMPPVFKVGNLKFSVLFGYELHFDEFWLKFKQNQIDCVLLPSASTFDSSLRWRSIIKMRAFLNSCYILRANRIGQYEDVENKTTWNFYGDSLLVNPAGEVMDCLGDREELLIAEIDKKQLDLLKECWKFR</sequence>
<comment type="caution">
    <text evidence="3">The sequence shown here is derived from an EMBL/GenBank/DDBJ whole genome shotgun (WGS) entry which is preliminary data.</text>
</comment>
<gene>
    <name evidence="3" type="ORF">B6S12_00660</name>
</gene>
<organism evidence="3 4">
    <name type="scientific">Helicobacter valdiviensis</name>
    <dbReference type="NCBI Taxonomy" id="1458358"/>
    <lineage>
        <taxon>Bacteria</taxon>
        <taxon>Pseudomonadati</taxon>
        <taxon>Campylobacterota</taxon>
        <taxon>Epsilonproteobacteria</taxon>
        <taxon>Campylobacterales</taxon>
        <taxon>Helicobacteraceae</taxon>
        <taxon>Helicobacter</taxon>
    </lineage>
</organism>
<dbReference type="OrthoDB" id="5357560at2"/>
<dbReference type="GO" id="GO:0033388">
    <property type="term" value="P:putrescine biosynthetic process from arginine"/>
    <property type="evidence" value="ECO:0007669"/>
    <property type="project" value="TreeGrafter"/>
</dbReference>
<dbReference type="CDD" id="cd07197">
    <property type="entry name" value="nitrilase"/>
    <property type="match status" value="1"/>
</dbReference>
<dbReference type="Gene3D" id="3.60.110.10">
    <property type="entry name" value="Carbon-nitrogen hydrolase"/>
    <property type="match status" value="1"/>
</dbReference>
<dbReference type="Pfam" id="PF00795">
    <property type="entry name" value="CN_hydrolase"/>
    <property type="match status" value="1"/>
</dbReference>
<keyword evidence="4" id="KW-1185">Reference proteome</keyword>
<dbReference type="PANTHER" id="PTHR43674:SF2">
    <property type="entry name" value="BETA-UREIDOPROPIONASE"/>
    <property type="match status" value="1"/>
</dbReference>
<accession>A0A2W6MXM7</accession>
<protein>
    <submittedName>
        <fullName evidence="3">Carbon-nitrogen hydrolase family protein</fullName>
    </submittedName>
</protein>
<keyword evidence="1 3" id="KW-0378">Hydrolase</keyword>
<reference evidence="3 4" key="1">
    <citation type="submission" date="2017-03" db="EMBL/GenBank/DDBJ databases">
        <title>Genomic and clinical evidence uncovers the enterohepatic species Helicobacter valdiviensis as a potential human intestinal pathogen.</title>
        <authorList>
            <person name="Fresia P."/>
            <person name="Jara R."/>
            <person name="Sierra R."/>
            <person name="Ferres I."/>
            <person name="Greif G."/>
            <person name="Iraola G."/>
            <person name="Collado L."/>
        </authorList>
    </citation>
    <scope>NUCLEOTIDE SEQUENCE [LARGE SCALE GENOMIC DNA]</scope>
    <source>
        <strain evidence="3 4">WBE14</strain>
    </source>
</reference>
<proteinExistence type="predicted"/>
<evidence type="ECO:0000259" key="2">
    <source>
        <dbReference type="PROSITE" id="PS50263"/>
    </source>
</evidence>
<dbReference type="SUPFAM" id="SSF56317">
    <property type="entry name" value="Carbon-nitrogen hydrolase"/>
    <property type="match status" value="1"/>
</dbReference>
<evidence type="ECO:0000313" key="4">
    <source>
        <dbReference type="Proteomes" id="UP000249746"/>
    </source>
</evidence>
<dbReference type="GO" id="GO:0050126">
    <property type="term" value="F:N-carbamoylputrescine amidase activity"/>
    <property type="evidence" value="ECO:0007669"/>
    <property type="project" value="TreeGrafter"/>
</dbReference>
<dbReference type="EMBL" id="NBIU01000001">
    <property type="protein sequence ID" value="PZT49137.1"/>
    <property type="molecule type" value="Genomic_DNA"/>
</dbReference>